<dbReference type="PANTHER" id="PTHR43542:SF1">
    <property type="entry name" value="METHYLTRANSFERASE"/>
    <property type="match status" value="1"/>
</dbReference>
<comment type="caution">
    <text evidence="3">The sequence shown here is derived from an EMBL/GenBank/DDBJ whole genome shotgun (WGS) entry which is preliminary data.</text>
</comment>
<dbReference type="InterPro" id="IPR004398">
    <property type="entry name" value="RNA_MeTrfase_RsmD"/>
</dbReference>
<evidence type="ECO:0000256" key="1">
    <source>
        <dbReference type="ARBA" id="ARBA00022603"/>
    </source>
</evidence>
<dbReference type="Gene3D" id="3.40.50.150">
    <property type="entry name" value="Vaccinia Virus protein VP39"/>
    <property type="match status" value="1"/>
</dbReference>
<dbReference type="Proteomes" id="UP000824264">
    <property type="component" value="Unassembled WGS sequence"/>
</dbReference>
<evidence type="ECO:0000313" key="3">
    <source>
        <dbReference type="EMBL" id="HIW77601.1"/>
    </source>
</evidence>
<evidence type="ECO:0000256" key="2">
    <source>
        <dbReference type="ARBA" id="ARBA00022679"/>
    </source>
</evidence>
<dbReference type="InterPro" id="IPR029063">
    <property type="entry name" value="SAM-dependent_MTases_sf"/>
</dbReference>
<organism evidence="3 4">
    <name type="scientific">Candidatus Bilophila faecipullorum</name>
    <dbReference type="NCBI Taxonomy" id="2838482"/>
    <lineage>
        <taxon>Bacteria</taxon>
        <taxon>Pseudomonadati</taxon>
        <taxon>Thermodesulfobacteriota</taxon>
        <taxon>Desulfovibrionia</taxon>
        <taxon>Desulfovibrionales</taxon>
        <taxon>Desulfovibrionaceae</taxon>
        <taxon>Bilophila</taxon>
    </lineage>
</organism>
<dbReference type="GO" id="GO:0003676">
    <property type="term" value="F:nucleic acid binding"/>
    <property type="evidence" value="ECO:0007669"/>
    <property type="project" value="InterPro"/>
</dbReference>
<proteinExistence type="predicted"/>
<name>A0A9D1QX21_9BACT</name>
<dbReference type="GO" id="GO:0052913">
    <property type="term" value="F:16S rRNA (guanine(966)-N(2))-methyltransferase activity"/>
    <property type="evidence" value="ECO:0007669"/>
    <property type="project" value="UniProtKB-EC"/>
</dbReference>
<dbReference type="SUPFAM" id="SSF53335">
    <property type="entry name" value="S-adenosyl-L-methionine-dependent methyltransferases"/>
    <property type="match status" value="1"/>
</dbReference>
<keyword evidence="2 3" id="KW-0808">Transferase</keyword>
<dbReference type="PROSITE" id="PS00092">
    <property type="entry name" value="N6_MTASE"/>
    <property type="match status" value="1"/>
</dbReference>
<dbReference type="NCBIfam" id="TIGR00095">
    <property type="entry name" value="16S rRNA (guanine(966)-N(2))-methyltransferase RsmD"/>
    <property type="match status" value="1"/>
</dbReference>
<dbReference type="PIRSF" id="PIRSF004553">
    <property type="entry name" value="CHP00095"/>
    <property type="match status" value="1"/>
</dbReference>
<reference evidence="3" key="1">
    <citation type="journal article" date="2021" name="PeerJ">
        <title>Extensive microbial diversity within the chicken gut microbiome revealed by metagenomics and culture.</title>
        <authorList>
            <person name="Gilroy R."/>
            <person name="Ravi A."/>
            <person name="Getino M."/>
            <person name="Pursley I."/>
            <person name="Horton D.L."/>
            <person name="Alikhan N.F."/>
            <person name="Baker D."/>
            <person name="Gharbi K."/>
            <person name="Hall N."/>
            <person name="Watson M."/>
            <person name="Adriaenssens E.M."/>
            <person name="Foster-Nyarko E."/>
            <person name="Jarju S."/>
            <person name="Secka A."/>
            <person name="Antonio M."/>
            <person name="Oren A."/>
            <person name="Chaudhuri R.R."/>
            <person name="La Ragione R."/>
            <person name="Hildebrand F."/>
            <person name="Pallen M.J."/>
        </authorList>
    </citation>
    <scope>NUCLEOTIDE SEQUENCE</scope>
    <source>
        <strain evidence="3">ChiSxjej5B17-1746</strain>
    </source>
</reference>
<sequence length="188" mass="20843">MRIIAGALGGRILKTVEGPGYRPATAKVREAIFSMLAARGVVWSGLRVLDLFAGSGSLSFEALSRGAEEACLVEREAKAVQCLNQNVETLDLADRCRVAEMDVMRFLRGRTYQPYDVIFADPPYGENRLAPTLKAVMRGGWLAEDGYLLAEIEGGLRFDAEAVHEELELDADRHYGQTRIILWHKTSE</sequence>
<dbReference type="PANTHER" id="PTHR43542">
    <property type="entry name" value="METHYLTRANSFERASE"/>
    <property type="match status" value="1"/>
</dbReference>
<keyword evidence="1 3" id="KW-0489">Methyltransferase</keyword>
<accession>A0A9D1QX21</accession>
<dbReference type="AlphaFoldDB" id="A0A9D1QX21"/>
<dbReference type="EMBL" id="DXGI01000015">
    <property type="protein sequence ID" value="HIW77601.1"/>
    <property type="molecule type" value="Genomic_DNA"/>
</dbReference>
<evidence type="ECO:0000313" key="4">
    <source>
        <dbReference type="Proteomes" id="UP000824264"/>
    </source>
</evidence>
<dbReference type="CDD" id="cd02440">
    <property type="entry name" value="AdoMet_MTases"/>
    <property type="match status" value="1"/>
</dbReference>
<dbReference type="EC" id="2.1.1.171" evidence="3"/>
<reference evidence="3" key="2">
    <citation type="submission" date="2021-04" db="EMBL/GenBank/DDBJ databases">
        <authorList>
            <person name="Gilroy R."/>
        </authorList>
    </citation>
    <scope>NUCLEOTIDE SEQUENCE</scope>
    <source>
        <strain evidence="3">ChiSxjej5B17-1746</strain>
    </source>
</reference>
<gene>
    <name evidence="3" type="primary">rsmD</name>
    <name evidence="3" type="ORF">H9874_00440</name>
</gene>
<protein>
    <submittedName>
        <fullName evidence="3">16S rRNA (Guanine(966)-N(2))-methyltransferase RsmD</fullName>
        <ecNumber evidence="3">2.1.1.171</ecNumber>
    </submittedName>
</protein>
<dbReference type="Pfam" id="PF03602">
    <property type="entry name" value="Cons_hypoth95"/>
    <property type="match status" value="1"/>
</dbReference>
<dbReference type="InterPro" id="IPR002052">
    <property type="entry name" value="DNA_methylase_N6_adenine_CS"/>
</dbReference>